<reference evidence="2 3" key="1">
    <citation type="submission" date="2015-12" db="EMBL/GenBank/DDBJ databases">
        <title>Draft genome sequence of Moniliophthora roreri, the causal agent of frosty pod rot of cacao.</title>
        <authorList>
            <person name="Aime M.C."/>
            <person name="Diaz-Valderrama J.R."/>
            <person name="Kijpornyongpan T."/>
            <person name="Phillips-Mora W."/>
        </authorList>
    </citation>
    <scope>NUCLEOTIDE SEQUENCE [LARGE SCALE GENOMIC DNA]</scope>
    <source>
        <strain evidence="2 3">MCA 2952</strain>
    </source>
</reference>
<name>A0A0W0FDV2_MONRR</name>
<dbReference type="Proteomes" id="UP000054988">
    <property type="component" value="Unassembled WGS sequence"/>
</dbReference>
<feature type="transmembrane region" description="Helical" evidence="1">
    <location>
        <begin position="113"/>
        <end position="132"/>
    </location>
</feature>
<sequence length="315" mass="34470">MGNLVNVQSLLGVQSVLVRPIVTVGLTSLLFGLYALLFTLSFYLLWTHQNAINRRLHLISVVCLFVMATGISLVAAANDVSDSLVFFHTVQTQDMVSFRAYLARSPTKRGLSGTVYVGYALTNCIGDFVLIHRLYTIWGTNKRLVIAFPIMASVLSNAFGLAVGIMQNVQFIIDNVEFMASVADCRLGYYIANAVTNSMVTLMLAGQIWWAAQDTHVTGSGCLQRNNIHPEFRAIIAMILESGVMYPTVLVVHVALVYNASAIGVPVNFTPVIILFAGIAPTSIILLTNIKQYLWKCQPEGKSLSLQSESMGVKE</sequence>
<feature type="transmembrane region" description="Helical" evidence="1">
    <location>
        <begin position="144"/>
        <end position="167"/>
    </location>
</feature>
<feature type="transmembrane region" description="Helical" evidence="1">
    <location>
        <begin position="187"/>
        <end position="211"/>
    </location>
</feature>
<dbReference type="AlphaFoldDB" id="A0A0W0FDV2"/>
<keyword evidence="1" id="KW-0812">Transmembrane</keyword>
<evidence type="ECO:0000313" key="2">
    <source>
        <dbReference type="EMBL" id="KTB34528.1"/>
    </source>
</evidence>
<accession>A0A0W0FDV2</accession>
<dbReference type="EMBL" id="LATX01002066">
    <property type="protein sequence ID" value="KTB34528.1"/>
    <property type="molecule type" value="Genomic_DNA"/>
</dbReference>
<keyword evidence="1" id="KW-0472">Membrane</keyword>
<proteinExistence type="predicted"/>
<feature type="transmembrane region" description="Helical" evidence="1">
    <location>
        <begin position="20"/>
        <end position="46"/>
    </location>
</feature>
<keyword evidence="1" id="KW-1133">Transmembrane helix</keyword>
<feature type="transmembrane region" description="Helical" evidence="1">
    <location>
        <begin position="58"/>
        <end position="77"/>
    </location>
</feature>
<evidence type="ECO:0000256" key="1">
    <source>
        <dbReference type="SAM" id="Phobius"/>
    </source>
</evidence>
<gene>
    <name evidence="2" type="ORF">WG66_12892</name>
</gene>
<protein>
    <submittedName>
        <fullName evidence="2">Uncharacterized protein</fullName>
    </submittedName>
</protein>
<comment type="caution">
    <text evidence="2">The sequence shown here is derived from an EMBL/GenBank/DDBJ whole genome shotgun (WGS) entry which is preliminary data.</text>
</comment>
<feature type="transmembrane region" description="Helical" evidence="1">
    <location>
        <begin position="269"/>
        <end position="288"/>
    </location>
</feature>
<feature type="transmembrane region" description="Helical" evidence="1">
    <location>
        <begin position="232"/>
        <end position="257"/>
    </location>
</feature>
<organism evidence="2 3">
    <name type="scientific">Moniliophthora roreri</name>
    <name type="common">Frosty pod rot fungus</name>
    <name type="synonym">Monilia roreri</name>
    <dbReference type="NCBI Taxonomy" id="221103"/>
    <lineage>
        <taxon>Eukaryota</taxon>
        <taxon>Fungi</taxon>
        <taxon>Dikarya</taxon>
        <taxon>Basidiomycota</taxon>
        <taxon>Agaricomycotina</taxon>
        <taxon>Agaricomycetes</taxon>
        <taxon>Agaricomycetidae</taxon>
        <taxon>Agaricales</taxon>
        <taxon>Marasmiineae</taxon>
        <taxon>Marasmiaceae</taxon>
        <taxon>Moniliophthora</taxon>
    </lineage>
</organism>
<evidence type="ECO:0000313" key="3">
    <source>
        <dbReference type="Proteomes" id="UP000054988"/>
    </source>
</evidence>